<protein>
    <submittedName>
        <fullName evidence="4">Transcriptional regulator LytR</fullName>
    </submittedName>
</protein>
<comment type="similarity">
    <text evidence="1">Belongs to the LytR/CpsA/Psr (LCP) family.</text>
</comment>
<proteinExistence type="inferred from homology"/>
<evidence type="ECO:0000256" key="2">
    <source>
        <dbReference type="SAM" id="Phobius"/>
    </source>
</evidence>
<feature type="domain" description="Cell envelope-related transcriptional attenuator" evidence="3">
    <location>
        <begin position="115"/>
        <end position="277"/>
    </location>
</feature>
<dbReference type="Gene3D" id="3.40.630.190">
    <property type="entry name" value="LCP protein"/>
    <property type="match status" value="1"/>
</dbReference>
<dbReference type="PANTHER" id="PTHR33392:SF6">
    <property type="entry name" value="POLYISOPRENYL-TEICHOIC ACID--PEPTIDOGLYCAN TEICHOIC ACID TRANSFERASE TAGU"/>
    <property type="match status" value="1"/>
</dbReference>
<evidence type="ECO:0000259" key="3">
    <source>
        <dbReference type="Pfam" id="PF03816"/>
    </source>
</evidence>
<evidence type="ECO:0000313" key="4">
    <source>
        <dbReference type="EMBL" id="KUK75863.1"/>
    </source>
</evidence>
<dbReference type="InterPro" id="IPR004474">
    <property type="entry name" value="LytR_CpsA_psr"/>
</dbReference>
<dbReference type="AlphaFoldDB" id="A0A101HFC2"/>
<accession>A0A101HFC2</accession>
<keyword evidence="2" id="KW-0472">Membrane</keyword>
<feature type="transmembrane region" description="Helical" evidence="2">
    <location>
        <begin position="45"/>
        <end position="63"/>
    </location>
</feature>
<dbReference type="NCBIfam" id="TIGR00350">
    <property type="entry name" value="lytR_cpsA_psr"/>
    <property type="match status" value="1"/>
</dbReference>
<evidence type="ECO:0000256" key="1">
    <source>
        <dbReference type="ARBA" id="ARBA00006068"/>
    </source>
</evidence>
<name>A0A101HFC2_9BACT</name>
<comment type="caution">
    <text evidence="4">The sequence shown here is derived from an EMBL/GenBank/DDBJ whole genome shotgun (WGS) entry which is preliminary data.</text>
</comment>
<dbReference type="PANTHER" id="PTHR33392">
    <property type="entry name" value="POLYISOPRENYL-TEICHOIC ACID--PEPTIDOGLYCAN TEICHOIC ACID TRANSFERASE TAGU"/>
    <property type="match status" value="1"/>
</dbReference>
<dbReference type="Pfam" id="PF03816">
    <property type="entry name" value="LytR_cpsA_psr"/>
    <property type="match status" value="1"/>
</dbReference>
<keyword evidence="2" id="KW-1133">Transmembrane helix</keyword>
<dbReference type="InterPro" id="IPR050922">
    <property type="entry name" value="LytR/CpsA/Psr_CW_biosynth"/>
</dbReference>
<dbReference type="EMBL" id="LGGO01000251">
    <property type="protein sequence ID" value="KUK75863.1"/>
    <property type="molecule type" value="Genomic_DNA"/>
</dbReference>
<feature type="non-terminal residue" evidence="4">
    <location>
        <position position="303"/>
    </location>
</feature>
<evidence type="ECO:0000313" key="5">
    <source>
        <dbReference type="Proteomes" id="UP000053904"/>
    </source>
</evidence>
<organism evidence="4 5">
    <name type="scientific">candidate division WS6 bacterium 34_10</name>
    <dbReference type="NCBI Taxonomy" id="1641389"/>
    <lineage>
        <taxon>Bacteria</taxon>
        <taxon>Candidatus Dojkabacteria</taxon>
    </lineage>
</organism>
<dbReference type="Proteomes" id="UP000053904">
    <property type="component" value="Unassembled WGS sequence"/>
</dbReference>
<sequence>MTIDIDLKDTNLDIPKESRVKIKKEKREKLPNSRTNPNKSKRKKIIILIVVVLVLLGLGFLVYKGYIFSHDFGFRFRPEDLLVREEKSLKKDPTGKFTNVLLVGLDTRENTGLLNTDTIIMASYNYETNNITLLSIPRDFHVEVEEGVSWYVRINSIYNAAEQEEEGAGIIALQDTVERVTGQEIQYYAMVDFKAFVEIIDTIGGVDVNVENSFTDYLYPLGDGYQTISFEAGPQTMDGETALIYSRSRHSLQNNEGSDFARAKRQQKIIIALKDKLLSSESLTNPKTLLGILSSIDGNIRVS</sequence>
<keyword evidence="2" id="KW-0812">Transmembrane</keyword>
<gene>
    <name evidence="4" type="ORF">XD93_1227</name>
</gene>
<reference evidence="5" key="1">
    <citation type="journal article" date="2015" name="MBio">
        <title>Genome-Resolved Metagenomic Analysis Reveals Roles for Candidate Phyla and Other Microbial Community Members in Biogeochemical Transformations in Oil Reservoirs.</title>
        <authorList>
            <person name="Hu P."/>
            <person name="Tom L."/>
            <person name="Singh A."/>
            <person name="Thomas B.C."/>
            <person name="Baker B.J."/>
            <person name="Piceno Y.M."/>
            <person name="Andersen G.L."/>
            <person name="Banfield J.F."/>
        </authorList>
    </citation>
    <scope>NUCLEOTIDE SEQUENCE [LARGE SCALE GENOMIC DNA]</scope>
</reference>